<dbReference type="Gene3D" id="3.20.20.70">
    <property type="entry name" value="Aldolase class I"/>
    <property type="match status" value="1"/>
</dbReference>
<accession>A0A1H9L703</accession>
<dbReference type="STRING" id="1036181.SAMN05421756_108189"/>
<dbReference type="PANTHER" id="PTHR12128:SF19">
    <property type="entry name" value="5-DEHYDRO-4-DEOXYGLUCARATE DEHYDRATASE 2-RELATED"/>
    <property type="match status" value="1"/>
</dbReference>
<protein>
    <submittedName>
        <fullName evidence="2">4-hydroxy-tetrahydrodipicolinate synthase</fullName>
    </submittedName>
</protein>
<organism evidence="2 3">
    <name type="scientific">Microlunatus flavus</name>
    <dbReference type="NCBI Taxonomy" id="1036181"/>
    <lineage>
        <taxon>Bacteria</taxon>
        <taxon>Bacillati</taxon>
        <taxon>Actinomycetota</taxon>
        <taxon>Actinomycetes</taxon>
        <taxon>Propionibacteriales</taxon>
        <taxon>Propionibacteriaceae</taxon>
        <taxon>Microlunatus</taxon>
    </lineage>
</organism>
<keyword evidence="1" id="KW-0456">Lyase</keyword>
<dbReference type="Proteomes" id="UP000198504">
    <property type="component" value="Unassembled WGS sequence"/>
</dbReference>
<evidence type="ECO:0000313" key="2">
    <source>
        <dbReference type="EMBL" id="SER07214.1"/>
    </source>
</evidence>
<dbReference type="PANTHER" id="PTHR12128">
    <property type="entry name" value="DIHYDRODIPICOLINATE SYNTHASE"/>
    <property type="match status" value="1"/>
</dbReference>
<gene>
    <name evidence="2" type="ORF">SAMN05421756_108189</name>
</gene>
<proteinExistence type="predicted"/>
<dbReference type="GO" id="GO:0008840">
    <property type="term" value="F:4-hydroxy-tetrahydrodipicolinate synthase activity"/>
    <property type="evidence" value="ECO:0007669"/>
    <property type="project" value="TreeGrafter"/>
</dbReference>
<dbReference type="Pfam" id="PF00701">
    <property type="entry name" value="DHDPS"/>
    <property type="match status" value="1"/>
</dbReference>
<name>A0A1H9L703_9ACTN</name>
<sequence length="136" mass="14570">MSPEHVLALLDVSPNLVAIKCALPSIDKLRVLAELTRGRVALIGGLGEVPVVEQWSAGVRGFTSGVANVMPELPLALFDALRLDDARQAAAIVDRLRSFEELRARDAGAASVATIKETLRRQGRLRSAAVRPPLRG</sequence>
<reference evidence="3" key="1">
    <citation type="submission" date="2016-10" db="EMBL/GenBank/DDBJ databases">
        <authorList>
            <person name="Varghese N."/>
            <person name="Submissions S."/>
        </authorList>
    </citation>
    <scope>NUCLEOTIDE SEQUENCE [LARGE SCALE GENOMIC DNA]</scope>
    <source>
        <strain evidence="3">CGMCC 4.6856</strain>
    </source>
</reference>
<dbReference type="EMBL" id="FOFA01000008">
    <property type="protein sequence ID" value="SER07214.1"/>
    <property type="molecule type" value="Genomic_DNA"/>
</dbReference>
<dbReference type="InterPro" id="IPR002220">
    <property type="entry name" value="DapA-like"/>
</dbReference>
<dbReference type="AlphaFoldDB" id="A0A1H9L703"/>
<dbReference type="RefSeq" id="WP_170854203.1">
    <property type="nucleotide sequence ID" value="NZ_FOFA01000008.1"/>
</dbReference>
<dbReference type="InterPro" id="IPR013785">
    <property type="entry name" value="Aldolase_TIM"/>
</dbReference>
<dbReference type="SUPFAM" id="SSF51569">
    <property type="entry name" value="Aldolase"/>
    <property type="match status" value="1"/>
</dbReference>
<evidence type="ECO:0000256" key="1">
    <source>
        <dbReference type="ARBA" id="ARBA00023239"/>
    </source>
</evidence>
<keyword evidence="3" id="KW-1185">Reference proteome</keyword>
<evidence type="ECO:0000313" key="3">
    <source>
        <dbReference type="Proteomes" id="UP000198504"/>
    </source>
</evidence>